<dbReference type="Pfam" id="PF00440">
    <property type="entry name" value="TetR_N"/>
    <property type="match status" value="1"/>
</dbReference>
<keyword evidence="1" id="KW-0805">Transcription regulation</keyword>
<dbReference type="AlphaFoldDB" id="A0A9X4RIF9"/>
<feature type="domain" description="HTH tetR-type" evidence="5">
    <location>
        <begin position="9"/>
        <end position="69"/>
    </location>
</feature>
<dbReference type="Proteomes" id="UP001152872">
    <property type="component" value="Unassembled WGS sequence"/>
</dbReference>
<dbReference type="EMBL" id="VBTY01000111">
    <property type="protein sequence ID" value="MDG3495601.1"/>
    <property type="molecule type" value="Genomic_DNA"/>
</dbReference>
<evidence type="ECO:0000313" key="7">
    <source>
        <dbReference type="Proteomes" id="UP001152872"/>
    </source>
</evidence>
<dbReference type="SUPFAM" id="SSF48498">
    <property type="entry name" value="Tetracyclin repressor-like, C-terminal domain"/>
    <property type="match status" value="1"/>
</dbReference>
<dbReference type="InterPro" id="IPR001647">
    <property type="entry name" value="HTH_TetR"/>
</dbReference>
<dbReference type="GO" id="GO:0003700">
    <property type="term" value="F:DNA-binding transcription factor activity"/>
    <property type="evidence" value="ECO:0007669"/>
    <property type="project" value="TreeGrafter"/>
</dbReference>
<dbReference type="PANTHER" id="PTHR30055">
    <property type="entry name" value="HTH-TYPE TRANSCRIPTIONAL REGULATOR RUTR"/>
    <property type="match status" value="1"/>
</dbReference>
<dbReference type="InterPro" id="IPR009057">
    <property type="entry name" value="Homeodomain-like_sf"/>
</dbReference>
<dbReference type="PROSITE" id="PS50977">
    <property type="entry name" value="HTH_TETR_2"/>
    <property type="match status" value="1"/>
</dbReference>
<dbReference type="InterPro" id="IPR050109">
    <property type="entry name" value="HTH-type_TetR-like_transc_reg"/>
</dbReference>
<organism evidence="6 7">
    <name type="scientific">Pseudanabaena catenata USMAC16</name>
    <dbReference type="NCBI Taxonomy" id="1855837"/>
    <lineage>
        <taxon>Bacteria</taxon>
        <taxon>Bacillati</taxon>
        <taxon>Cyanobacteriota</taxon>
        <taxon>Cyanophyceae</taxon>
        <taxon>Pseudanabaenales</taxon>
        <taxon>Pseudanabaenaceae</taxon>
        <taxon>Pseudanabaena</taxon>
    </lineage>
</organism>
<dbReference type="InterPro" id="IPR036271">
    <property type="entry name" value="Tet_transcr_reg_TetR-rel_C_sf"/>
</dbReference>
<comment type="caution">
    <text evidence="6">The sequence shown here is derived from an EMBL/GenBank/DDBJ whole genome shotgun (WGS) entry which is preliminary data.</text>
</comment>
<dbReference type="InterPro" id="IPR011075">
    <property type="entry name" value="TetR_C"/>
</dbReference>
<reference evidence="6" key="1">
    <citation type="submission" date="2019-05" db="EMBL/GenBank/DDBJ databases">
        <title>Whole genome sequencing of Pseudanabaena catenata USMAC16.</title>
        <authorList>
            <person name="Khan Z."/>
            <person name="Omar W.M."/>
            <person name="Convey P."/>
            <person name="Merican F."/>
            <person name="Najimudin N."/>
        </authorList>
    </citation>
    <scope>NUCLEOTIDE SEQUENCE</scope>
    <source>
        <strain evidence="6">USMAC16</strain>
    </source>
</reference>
<keyword evidence="3" id="KW-0804">Transcription</keyword>
<evidence type="ECO:0000313" key="6">
    <source>
        <dbReference type="EMBL" id="MDG3495601.1"/>
    </source>
</evidence>
<feature type="DNA-binding region" description="H-T-H motif" evidence="4">
    <location>
        <begin position="32"/>
        <end position="51"/>
    </location>
</feature>
<proteinExistence type="predicted"/>
<dbReference type="PANTHER" id="PTHR30055:SF226">
    <property type="entry name" value="HTH-TYPE TRANSCRIPTIONAL REGULATOR PKSA"/>
    <property type="match status" value="1"/>
</dbReference>
<dbReference type="Pfam" id="PF16859">
    <property type="entry name" value="TetR_C_11"/>
    <property type="match status" value="1"/>
</dbReference>
<dbReference type="GO" id="GO:0000976">
    <property type="term" value="F:transcription cis-regulatory region binding"/>
    <property type="evidence" value="ECO:0007669"/>
    <property type="project" value="TreeGrafter"/>
</dbReference>
<dbReference type="Gene3D" id="1.10.10.60">
    <property type="entry name" value="Homeodomain-like"/>
    <property type="match status" value="1"/>
</dbReference>
<dbReference type="RefSeq" id="WP_009627735.1">
    <property type="nucleotide sequence ID" value="NZ_VBTY01000111.1"/>
</dbReference>
<evidence type="ECO:0000256" key="3">
    <source>
        <dbReference type="ARBA" id="ARBA00023163"/>
    </source>
</evidence>
<evidence type="ECO:0000256" key="2">
    <source>
        <dbReference type="ARBA" id="ARBA00023125"/>
    </source>
</evidence>
<evidence type="ECO:0000256" key="1">
    <source>
        <dbReference type="ARBA" id="ARBA00023015"/>
    </source>
</evidence>
<dbReference type="Gene3D" id="1.10.357.10">
    <property type="entry name" value="Tetracycline Repressor, domain 2"/>
    <property type="match status" value="1"/>
</dbReference>
<dbReference type="SUPFAM" id="SSF46689">
    <property type="entry name" value="Homeodomain-like"/>
    <property type="match status" value="1"/>
</dbReference>
<accession>A0A9X4RIF9</accession>
<keyword evidence="2 4" id="KW-0238">DNA-binding</keyword>
<keyword evidence="7" id="KW-1185">Reference proteome</keyword>
<evidence type="ECO:0000259" key="5">
    <source>
        <dbReference type="PROSITE" id="PS50977"/>
    </source>
</evidence>
<dbReference type="PRINTS" id="PR00455">
    <property type="entry name" value="HTHTETR"/>
</dbReference>
<protein>
    <submittedName>
        <fullName evidence="6">TetR/AcrR family transcriptional regulator</fullName>
    </submittedName>
</protein>
<name>A0A9X4RIF9_9CYAN</name>
<evidence type="ECO:0000256" key="4">
    <source>
        <dbReference type="PROSITE-ProRule" id="PRU00335"/>
    </source>
</evidence>
<sequence>MEKVKRSPAKTRERLLKTAVEVFATEGIAGATTREIARRAEVNELTLFRHFQNKEQLLKAVVHYTTALQAEALEHQDEWTQDLRIDLLHYGKVYSDQLEQHEALVRMFIGEAKRHPEEAIRITQEAMMPLRDKLIAYLRNGEARGIVRPDVDLALAIDMFTGMLLAGMLRQHISPILRGYSQTQYVEGCVELFVNGISPVPVNSANSAPLNNHRR</sequence>
<gene>
    <name evidence="6" type="ORF">FEV09_13675</name>
</gene>